<gene>
    <name evidence="1" type="ORF">HU137_09005</name>
</gene>
<evidence type="ECO:0000313" key="1">
    <source>
        <dbReference type="EMBL" id="MBA5629905.1"/>
    </source>
</evidence>
<evidence type="ECO:0000313" key="2">
    <source>
        <dbReference type="Proteomes" id="UP000552241"/>
    </source>
</evidence>
<dbReference type="RefSeq" id="WP_182043513.1">
    <property type="nucleotide sequence ID" value="NZ_JACDZE010000002.1"/>
</dbReference>
<keyword evidence="2" id="KW-1185">Reference proteome</keyword>
<reference evidence="1 2" key="1">
    <citation type="submission" date="2020-07" db="EMBL/GenBank/DDBJ databases">
        <title>Moheibacter lacus sp. nov., a member of the family Flavobacteriaceae isolated from freshwater lake sediment.</title>
        <authorList>
            <person name="Liu Y."/>
        </authorList>
    </citation>
    <scope>NUCLEOTIDE SEQUENCE [LARGE SCALE GENOMIC DNA]</scope>
    <source>
        <strain evidence="1 2">BDHS18</strain>
    </source>
</reference>
<dbReference type="InterPro" id="IPR018490">
    <property type="entry name" value="cNMP-bd_dom_sf"/>
</dbReference>
<comment type="caution">
    <text evidence="1">The sequence shown here is derived from an EMBL/GenBank/DDBJ whole genome shotgun (WGS) entry which is preliminary data.</text>
</comment>
<dbReference type="EMBL" id="JACDZE010000002">
    <property type="protein sequence ID" value="MBA5629905.1"/>
    <property type="molecule type" value="Genomic_DNA"/>
</dbReference>
<sequence>MKILETLSQYIRVDDEILRFIDEFGQEKQLAKGEVLSSQNTVDRNLYYLKKDFYGPFILKMEKI</sequence>
<dbReference type="AlphaFoldDB" id="A0A838ZR19"/>
<proteinExistence type="predicted"/>
<accession>A0A838ZR19</accession>
<protein>
    <submittedName>
        <fullName evidence="1">Uncharacterized protein</fullName>
    </submittedName>
</protein>
<dbReference type="InterPro" id="IPR014710">
    <property type="entry name" value="RmlC-like_jellyroll"/>
</dbReference>
<dbReference type="SUPFAM" id="SSF51206">
    <property type="entry name" value="cAMP-binding domain-like"/>
    <property type="match status" value="1"/>
</dbReference>
<dbReference type="Gene3D" id="2.60.120.10">
    <property type="entry name" value="Jelly Rolls"/>
    <property type="match status" value="1"/>
</dbReference>
<name>A0A838ZR19_9FLAO</name>
<dbReference type="Proteomes" id="UP000552241">
    <property type="component" value="Unassembled WGS sequence"/>
</dbReference>
<organism evidence="1 2">
    <name type="scientific">Moheibacter lacus</name>
    <dbReference type="NCBI Taxonomy" id="2745851"/>
    <lineage>
        <taxon>Bacteria</taxon>
        <taxon>Pseudomonadati</taxon>
        <taxon>Bacteroidota</taxon>
        <taxon>Flavobacteriia</taxon>
        <taxon>Flavobacteriales</taxon>
        <taxon>Weeksellaceae</taxon>
        <taxon>Moheibacter</taxon>
    </lineage>
</organism>